<sequence>MNVKYRLFLMGIMLLIIQPVAMANLYFYPYTQQYSNCEIKLNDDNSVEVSFRAIIVKDLYSPSGTTINGKYMLAWGRLLGIPPDEMKNIGLPNRRALLSLYFYKADGSRDFNIQFKDIANLSLNGATPSGSNDNTQEIQFNRDHKSSPFDKRYYYVSFKVPAHALKDIRIGATVGGVLHYKGQYHSLMSSNGVSFGQNGKQCTLFNPQADVAPEALKIDPKFRMDAKTWQLKSFDLDELLEKIERSTKGKSVHAPLINPAGNRFCIRYRTTGIQQTRYMISATNRNGLAANTAHFQLKEAVSDKTIGYTVEFQNLEGNTANFVLPKEKKFIQLRNDNDGEMCWAPRIRLYNTRTTDKGSYSDTLNFTITPQA</sequence>
<name>A0A0T9MIK4_YERIN</name>
<organism evidence="1 2">
    <name type="scientific">Yersinia intermedia</name>
    <dbReference type="NCBI Taxonomy" id="631"/>
    <lineage>
        <taxon>Bacteria</taxon>
        <taxon>Pseudomonadati</taxon>
        <taxon>Pseudomonadota</taxon>
        <taxon>Gammaproteobacteria</taxon>
        <taxon>Enterobacterales</taxon>
        <taxon>Yersiniaceae</taxon>
        <taxon>Yersinia</taxon>
    </lineage>
</organism>
<evidence type="ECO:0000313" key="1">
    <source>
        <dbReference type="EMBL" id="CNG14847.1"/>
    </source>
</evidence>
<dbReference type="AlphaFoldDB" id="A0A0T9MIK4"/>
<dbReference type="STRING" id="631.CH53_2038"/>
<gene>
    <name evidence="1" type="ORF">ERS008530_03070</name>
</gene>
<dbReference type="EMBL" id="CPZJ01000013">
    <property type="protein sequence ID" value="CNG14847.1"/>
    <property type="molecule type" value="Genomic_DNA"/>
</dbReference>
<evidence type="ECO:0000313" key="2">
    <source>
        <dbReference type="Proteomes" id="UP000038750"/>
    </source>
</evidence>
<dbReference type="RefSeq" id="WP_073999953.1">
    <property type="nucleotide sequence ID" value="NZ_CABMNY010000015.1"/>
</dbReference>
<dbReference type="eggNOG" id="ENOG5033MTJ">
    <property type="taxonomic scope" value="Bacteria"/>
</dbReference>
<reference evidence="1 2" key="1">
    <citation type="submission" date="2015-03" db="EMBL/GenBank/DDBJ databases">
        <authorList>
            <person name="Murphy D."/>
        </authorList>
    </citation>
    <scope>NUCLEOTIDE SEQUENCE [LARGE SCALE GENOMIC DNA]</scope>
    <source>
        <strain evidence="1 2">BR165/97</strain>
    </source>
</reference>
<protein>
    <submittedName>
        <fullName evidence="1">Alpha-related fimbriae major subunit</fullName>
    </submittedName>
</protein>
<accession>A0A0T9MIK4</accession>
<proteinExistence type="predicted"/>
<dbReference type="Proteomes" id="UP000038750">
    <property type="component" value="Unassembled WGS sequence"/>
</dbReference>